<evidence type="ECO:0000256" key="1">
    <source>
        <dbReference type="SAM" id="MobiDB-lite"/>
    </source>
</evidence>
<name>B8JAP9_ANAD2</name>
<dbReference type="PANTHER" id="PTHR42895">
    <property type="entry name" value="IRON-SULFUR CLUSTER-BINDING PROTEIN-RELATED"/>
    <property type="match status" value="1"/>
</dbReference>
<accession>B8JAP9</accession>
<dbReference type="InterPro" id="IPR017896">
    <property type="entry name" value="4Fe4S_Fe-S-bd"/>
</dbReference>
<gene>
    <name evidence="3" type="ordered locus">A2cp1_4231</name>
</gene>
<organism evidence="3 4">
    <name type="scientific">Anaeromyxobacter dehalogenans (strain ATCC BAA-258 / DSM 21875 / 2CP-1)</name>
    <dbReference type="NCBI Taxonomy" id="455488"/>
    <lineage>
        <taxon>Bacteria</taxon>
        <taxon>Pseudomonadati</taxon>
        <taxon>Myxococcota</taxon>
        <taxon>Myxococcia</taxon>
        <taxon>Myxococcales</taxon>
        <taxon>Cystobacterineae</taxon>
        <taxon>Anaeromyxobacteraceae</taxon>
        <taxon>Anaeromyxobacter</taxon>
    </lineage>
</organism>
<dbReference type="HOGENOM" id="CLU_074768_0_0_7"/>
<dbReference type="PANTHER" id="PTHR42895:SF1">
    <property type="entry name" value="IRON-SULFUR CLUSTER PROTEIN"/>
    <property type="match status" value="1"/>
</dbReference>
<dbReference type="Proteomes" id="UP000007089">
    <property type="component" value="Chromosome"/>
</dbReference>
<dbReference type="KEGG" id="acp:A2cp1_4231"/>
<protein>
    <submittedName>
        <fullName evidence="3">4Fe-4S ferredoxin iron-sulfur binding domain protein</fullName>
    </submittedName>
</protein>
<feature type="compositionally biased region" description="Low complexity" evidence="1">
    <location>
        <begin position="131"/>
        <end position="151"/>
    </location>
</feature>
<feature type="domain" description="4Fe-4S ferredoxin-type" evidence="2">
    <location>
        <begin position="4"/>
        <end position="33"/>
    </location>
</feature>
<dbReference type="SUPFAM" id="SSF54862">
    <property type="entry name" value="4Fe-4S ferredoxins"/>
    <property type="match status" value="1"/>
</dbReference>
<sequence>MIRKIVHIDESKCDGCGQCIPSCAEGAIALVNGKARLSGDALCDGLGACLGECPQGAITVVERDADAFDEAVVAAHLARQGRAPAADHAAKAPAPPAASPARPRPLLSVVPSGDPAPQGGGCPGSRARTLPPRGRPVAAAASRGPATPASGESRLTHWPVQLHLVPVGAPWLDGADLLVAADCVPFACARFHDDLLAGHALVVGCPKLDDNRFYAEKLGQMLARSDVRSVTVARMEVPCCGGISMAARQAIAASGKAIPLRDVVVGVDGALHG</sequence>
<proteinExistence type="predicted"/>
<dbReference type="PROSITE" id="PS51379">
    <property type="entry name" value="4FE4S_FER_2"/>
    <property type="match status" value="2"/>
</dbReference>
<feature type="domain" description="4Fe-4S ferredoxin-type" evidence="2">
    <location>
        <begin position="35"/>
        <end position="63"/>
    </location>
</feature>
<dbReference type="InterPro" id="IPR052911">
    <property type="entry name" value="Corrinoid_activation_enz"/>
</dbReference>
<dbReference type="AlphaFoldDB" id="B8JAP9"/>
<evidence type="ECO:0000259" key="2">
    <source>
        <dbReference type="PROSITE" id="PS51379"/>
    </source>
</evidence>
<dbReference type="EMBL" id="CP001359">
    <property type="protein sequence ID" value="ACL67548.1"/>
    <property type="molecule type" value="Genomic_DNA"/>
</dbReference>
<feature type="region of interest" description="Disordered" evidence="1">
    <location>
        <begin position="84"/>
        <end position="153"/>
    </location>
</feature>
<evidence type="ECO:0000313" key="4">
    <source>
        <dbReference type="Proteomes" id="UP000007089"/>
    </source>
</evidence>
<dbReference type="Gene3D" id="3.30.70.20">
    <property type="match status" value="1"/>
</dbReference>
<evidence type="ECO:0000313" key="3">
    <source>
        <dbReference type="EMBL" id="ACL67548.1"/>
    </source>
</evidence>
<reference evidence="3" key="1">
    <citation type="submission" date="2009-01" db="EMBL/GenBank/DDBJ databases">
        <title>Complete sequence of Anaeromyxobacter dehalogenans 2CP-1.</title>
        <authorList>
            <consortium name="US DOE Joint Genome Institute"/>
            <person name="Lucas S."/>
            <person name="Copeland A."/>
            <person name="Lapidus A."/>
            <person name="Glavina del Rio T."/>
            <person name="Dalin E."/>
            <person name="Tice H."/>
            <person name="Bruce D."/>
            <person name="Goodwin L."/>
            <person name="Pitluck S."/>
            <person name="Saunders E."/>
            <person name="Brettin T."/>
            <person name="Detter J.C."/>
            <person name="Han C."/>
            <person name="Larimer F."/>
            <person name="Land M."/>
            <person name="Hauser L."/>
            <person name="Kyrpides N."/>
            <person name="Ovchinnikova G."/>
            <person name="Beliaev A.S."/>
            <person name="Richardson P."/>
        </authorList>
    </citation>
    <scope>NUCLEOTIDE SEQUENCE</scope>
    <source>
        <strain evidence="3">2CP-1</strain>
    </source>
</reference>
<dbReference type="RefSeq" id="WP_015935258.1">
    <property type="nucleotide sequence ID" value="NC_011891.1"/>
</dbReference>
<keyword evidence="4" id="KW-1185">Reference proteome</keyword>
<dbReference type="Pfam" id="PF12837">
    <property type="entry name" value="Fer4_6"/>
    <property type="match status" value="1"/>
</dbReference>